<dbReference type="STRING" id="583355.Caka_1916"/>
<dbReference type="Proteomes" id="UP000000925">
    <property type="component" value="Chromosome"/>
</dbReference>
<proteinExistence type="inferred from homology"/>
<dbReference type="CDD" id="cd02933">
    <property type="entry name" value="OYE_like_FMN"/>
    <property type="match status" value="1"/>
</dbReference>
<dbReference type="GO" id="GO:0016628">
    <property type="term" value="F:oxidoreductase activity, acting on the CH-CH group of donors, NAD or NADP as acceptor"/>
    <property type="evidence" value="ECO:0007669"/>
    <property type="project" value="UniProtKB-ARBA"/>
</dbReference>
<dbReference type="InterPro" id="IPR001155">
    <property type="entry name" value="OxRdtase_FMN_N"/>
</dbReference>
<evidence type="ECO:0000256" key="1">
    <source>
        <dbReference type="ARBA" id="ARBA00001917"/>
    </source>
</evidence>
<evidence type="ECO:0000313" key="6">
    <source>
        <dbReference type="Proteomes" id="UP000000925"/>
    </source>
</evidence>
<dbReference type="EMBL" id="CP001998">
    <property type="protein sequence ID" value="ADE54934.1"/>
    <property type="molecule type" value="Genomic_DNA"/>
</dbReference>
<dbReference type="FunFam" id="3.20.20.70:FF:000059">
    <property type="entry name" value="N-ethylmaleimide reductase, FMN-linked"/>
    <property type="match status" value="1"/>
</dbReference>
<dbReference type="PANTHER" id="PTHR22893">
    <property type="entry name" value="NADH OXIDOREDUCTASE-RELATED"/>
    <property type="match status" value="1"/>
</dbReference>
<evidence type="ECO:0000256" key="3">
    <source>
        <dbReference type="ARBA" id="ARBA00023002"/>
    </source>
</evidence>
<dbReference type="HOGENOM" id="CLU_012153_0_3_0"/>
<dbReference type="Gene3D" id="3.20.20.70">
    <property type="entry name" value="Aldolase class I"/>
    <property type="match status" value="1"/>
</dbReference>
<protein>
    <submittedName>
        <fullName evidence="5">NADH:flavin oxidoreductase/NADH oxidase</fullName>
    </submittedName>
</protein>
<dbReference type="SUPFAM" id="SSF51395">
    <property type="entry name" value="FMN-linked oxidoreductases"/>
    <property type="match status" value="1"/>
</dbReference>
<dbReference type="GO" id="GO:0005829">
    <property type="term" value="C:cytosol"/>
    <property type="evidence" value="ECO:0007669"/>
    <property type="project" value="UniProtKB-ARBA"/>
</dbReference>
<dbReference type="OrthoDB" id="9772736at2"/>
<reference evidence="5 6" key="1">
    <citation type="journal article" date="2010" name="Stand. Genomic Sci.">
        <title>Complete genome sequence of Coraliomargarita akajimensis type strain (04OKA010-24).</title>
        <authorList>
            <person name="Mavromatis K."/>
            <person name="Abt B."/>
            <person name="Brambilla E."/>
            <person name="Lapidus A."/>
            <person name="Copeland A."/>
            <person name="Deshpande S."/>
            <person name="Nolan M."/>
            <person name="Lucas S."/>
            <person name="Tice H."/>
            <person name="Cheng J.F."/>
            <person name="Han C."/>
            <person name="Detter J.C."/>
            <person name="Woyke T."/>
            <person name="Goodwin L."/>
            <person name="Pitluck S."/>
            <person name="Held B."/>
            <person name="Brettin T."/>
            <person name="Tapia R."/>
            <person name="Ivanova N."/>
            <person name="Mikhailova N."/>
            <person name="Pati A."/>
            <person name="Liolios K."/>
            <person name="Chen A."/>
            <person name="Palaniappan K."/>
            <person name="Land M."/>
            <person name="Hauser L."/>
            <person name="Chang Y.J."/>
            <person name="Jeffries C.D."/>
            <person name="Rohde M."/>
            <person name="Goker M."/>
            <person name="Bristow J."/>
            <person name="Eisen J.A."/>
            <person name="Markowitz V."/>
            <person name="Hugenholtz P."/>
            <person name="Klenk H.P."/>
            <person name="Kyrpides N.C."/>
        </authorList>
    </citation>
    <scope>NUCLEOTIDE SEQUENCE [LARGE SCALE GENOMIC DNA]</scope>
    <source>
        <strain evidence="6">DSM 45221 / IAM 15411 / JCM 23193 / KCTC 12865</strain>
    </source>
</reference>
<evidence type="ECO:0000313" key="5">
    <source>
        <dbReference type="EMBL" id="ADE54934.1"/>
    </source>
</evidence>
<dbReference type="PANTHER" id="PTHR22893:SF91">
    <property type="entry name" value="NADPH DEHYDROGENASE 2-RELATED"/>
    <property type="match status" value="1"/>
</dbReference>
<dbReference type="eggNOG" id="COG1902">
    <property type="taxonomic scope" value="Bacteria"/>
</dbReference>
<dbReference type="AlphaFoldDB" id="D5EKM7"/>
<dbReference type="InterPro" id="IPR045247">
    <property type="entry name" value="Oye-like"/>
</dbReference>
<comment type="cofactor">
    <cofactor evidence="1">
        <name>FMN</name>
        <dbReference type="ChEBI" id="CHEBI:58210"/>
    </cofactor>
</comment>
<dbReference type="KEGG" id="caa:Caka_1916"/>
<organism evidence="5 6">
    <name type="scientific">Coraliomargarita akajimensis (strain DSM 45221 / IAM 15411 / JCM 23193 / KCTC 12865 / 04OKA010-24)</name>
    <dbReference type="NCBI Taxonomy" id="583355"/>
    <lineage>
        <taxon>Bacteria</taxon>
        <taxon>Pseudomonadati</taxon>
        <taxon>Verrucomicrobiota</taxon>
        <taxon>Opitutia</taxon>
        <taxon>Puniceicoccales</taxon>
        <taxon>Coraliomargaritaceae</taxon>
        <taxon>Coraliomargarita</taxon>
    </lineage>
</organism>
<dbReference type="InterPro" id="IPR013785">
    <property type="entry name" value="Aldolase_TIM"/>
</dbReference>
<evidence type="ECO:0000259" key="4">
    <source>
        <dbReference type="Pfam" id="PF00724"/>
    </source>
</evidence>
<comment type="similarity">
    <text evidence="2">Belongs to the NADH:flavin oxidoreductase/NADH oxidase family.</text>
</comment>
<keyword evidence="3" id="KW-0560">Oxidoreductase</keyword>
<accession>D5EKM7</accession>
<sequence length="365" mass="39716">MASLLAPFQLGDLQLNNRIALAPLTRARSGPDRIPNALMAEYYSQRASAGLLISEATTVSPQGNGWVESPGIYTHAMIEGWRQITAATKAKGATFFLQLWHTGRASHSDFHGGELPVSASAIKIEGDKVHTPLGKKDYETPRPLETDEIPELIASYKSAARNAKLAGFDGIEIHSANGYLLNQFLESKTNQRSDAYGGSIENRCRLLLEVLEAVMEVFPANRVAVRLSPNGAFNDMGSPDFREQHLYLAKQLEPLGLAYLHVVDGLGFGFHKLGEPITLAELRGVYSGTIMGNCGYTFKSACQAIDSGHADMISFGRPYISTPDLVERFAEGIPLNPDTSMQNWYTPNGATGYTDLPTATKARLP</sequence>
<gene>
    <name evidence="5" type="ordered locus">Caka_1916</name>
</gene>
<name>D5EKM7_CORAD</name>
<dbReference type="GO" id="GO:0010181">
    <property type="term" value="F:FMN binding"/>
    <property type="evidence" value="ECO:0007669"/>
    <property type="project" value="InterPro"/>
</dbReference>
<keyword evidence="6" id="KW-1185">Reference proteome</keyword>
<dbReference type="Pfam" id="PF00724">
    <property type="entry name" value="Oxidored_FMN"/>
    <property type="match status" value="1"/>
</dbReference>
<evidence type="ECO:0000256" key="2">
    <source>
        <dbReference type="ARBA" id="ARBA00005979"/>
    </source>
</evidence>
<dbReference type="RefSeq" id="WP_013043656.1">
    <property type="nucleotide sequence ID" value="NC_014008.1"/>
</dbReference>
<feature type="domain" description="NADH:flavin oxidoreductase/NADH oxidase N-terminal" evidence="4">
    <location>
        <begin position="4"/>
        <end position="336"/>
    </location>
</feature>